<evidence type="ECO:0000313" key="2">
    <source>
        <dbReference type="EMBL" id="MEN8625297.1"/>
    </source>
</evidence>
<reference evidence="2 3" key="1">
    <citation type="submission" date="2024-05" db="EMBL/GenBank/DDBJ databases">
        <title>Genome sequencing of Marine Estuary Bacteria, Pseudoalteromonas distincta strain FA, Psychrobacter proteolyticus strain EA, and Shewanella baltica strain CA.</title>
        <authorList>
            <person name="Dieffenbach S.A."/>
            <person name="Maclea K.S."/>
        </authorList>
    </citation>
    <scope>NUCLEOTIDE SEQUENCE [LARGE SCALE GENOMIC DNA]</scope>
    <source>
        <strain evidence="2 3">EA</strain>
    </source>
</reference>
<name>A0ABV0D730_9GAMM</name>
<sequence>MVETLSTIVDVVAEDEQSALLKAQEMYGNEQVVLYPDDFIDTQFNIFQ</sequence>
<accession>A0ABV0D730</accession>
<gene>
    <name evidence="2" type="ORF">ABFV72_04675</name>
</gene>
<proteinExistence type="predicted"/>
<evidence type="ECO:0000313" key="3">
    <source>
        <dbReference type="Proteomes" id="UP001414441"/>
    </source>
</evidence>
<dbReference type="Pfam" id="PF14207">
    <property type="entry name" value="DpnD-PcfM"/>
    <property type="match status" value="1"/>
</dbReference>
<organism evidence="2 3">
    <name type="scientific">Psychrobacter proteolyticus</name>
    <dbReference type="NCBI Taxonomy" id="147825"/>
    <lineage>
        <taxon>Bacteria</taxon>
        <taxon>Pseudomonadati</taxon>
        <taxon>Pseudomonadota</taxon>
        <taxon>Gammaproteobacteria</taxon>
        <taxon>Moraxellales</taxon>
        <taxon>Moraxellaceae</taxon>
        <taxon>Psychrobacter</taxon>
    </lineage>
</organism>
<evidence type="ECO:0000259" key="1">
    <source>
        <dbReference type="Pfam" id="PF14207"/>
    </source>
</evidence>
<dbReference type="Proteomes" id="UP001414441">
    <property type="component" value="Unassembled WGS sequence"/>
</dbReference>
<dbReference type="InterPro" id="IPR025575">
    <property type="entry name" value="DpnD/PcfM_C"/>
</dbReference>
<dbReference type="RefSeq" id="WP_347162795.1">
    <property type="nucleotide sequence ID" value="NZ_JBDLOB010000002.1"/>
</dbReference>
<dbReference type="EMBL" id="JBDLOB010000002">
    <property type="protein sequence ID" value="MEN8625297.1"/>
    <property type="molecule type" value="Genomic_DNA"/>
</dbReference>
<feature type="domain" description="DpnD/PcfM-like C-terminal" evidence="1">
    <location>
        <begin position="2"/>
        <end position="41"/>
    </location>
</feature>
<protein>
    <submittedName>
        <fullName evidence="2">DpnD/PcfM family protein</fullName>
    </submittedName>
</protein>
<keyword evidence="3" id="KW-1185">Reference proteome</keyword>
<comment type="caution">
    <text evidence="2">The sequence shown here is derived from an EMBL/GenBank/DDBJ whole genome shotgun (WGS) entry which is preliminary data.</text>
</comment>